<gene>
    <name evidence="1" type="ORF">ACFO3P_05970</name>
</gene>
<organism evidence="1 2">
    <name type="scientific">Oceanobacillus aidingensis</name>
    <dbReference type="NCBI Taxonomy" id="645964"/>
    <lineage>
        <taxon>Bacteria</taxon>
        <taxon>Bacillati</taxon>
        <taxon>Bacillota</taxon>
        <taxon>Bacilli</taxon>
        <taxon>Bacillales</taxon>
        <taxon>Bacillaceae</taxon>
        <taxon>Oceanobacillus</taxon>
    </lineage>
</organism>
<accession>A0ABV9JVI8</accession>
<protein>
    <submittedName>
        <fullName evidence="1">Uncharacterized protein</fullName>
    </submittedName>
</protein>
<sequence length="157" mass="17469">MNAIGLRVESKKINYCIIMPGKKMIIENLLIPQALNGDVPRQLSFIRTMLNSIICEYDINLAGLRTPEGVAQQKNVFRSNLEGVIQELFSGSTIERYFAGTKTSIASRLKKDTTEITEAIDGNKNIFDVENWDSLDSIKKECVLSALAILSEKGESI</sequence>
<dbReference type="Proteomes" id="UP001595988">
    <property type="component" value="Unassembled WGS sequence"/>
</dbReference>
<evidence type="ECO:0000313" key="1">
    <source>
        <dbReference type="EMBL" id="MFC4661762.1"/>
    </source>
</evidence>
<comment type="caution">
    <text evidence="1">The sequence shown here is derived from an EMBL/GenBank/DDBJ whole genome shotgun (WGS) entry which is preliminary data.</text>
</comment>
<name>A0ABV9JVI8_9BACI</name>
<reference evidence="2" key="1">
    <citation type="journal article" date="2019" name="Int. J. Syst. Evol. Microbiol.">
        <title>The Global Catalogue of Microorganisms (GCM) 10K type strain sequencing project: providing services to taxonomists for standard genome sequencing and annotation.</title>
        <authorList>
            <consortium name="The Broad Institute Genomics Platform"/>
            <consortium name="The Broad Institute Genome Sequencing Center for Infectious Disease"/>
            <person name="Wu L."/>
            <person name="Ma J."/>
        </authorList>
    </citation>
    <scope>NUCLEOTIDE SEQUENCE [LARGE SCALE GENOMIC DNA]</scope>
    <source>
        <strain evidence="2">CCUG 37257</strain>
    </source>
</reference>
<keyword evidence="2" id="KW-1185">Reference proteome</keyword>
<dbReference type="RefSeq" id="WP_379542288.1">
    <property type="nucleotide sequence ID" value="NZ_JBHSFT010000008.1"/>
</dbReference>
<dbReference type="EMBL" id="JBHSFT010000008">
    <property type="protein sequence ID" value="MFC4661762.1"/>
    <property type="molecule type" value="Genomic_DNA"/>
</dbReference>
<proteinExistence type="predicted"/>
<evidence type="ECO:0000313" key="2">
    <source>
        <dbReference type="Proteomes" id="UP001595988"/>
    </source>
</evidence>